<dbReference type="InterPro" id="IPR023214">
    <property type="entry name" value="HAD_sf"/>
</dbReference>
<dbReference type="Pfam" id="PF08282">
    <property type="entry name" value="Hydrolase_3"/>
    <property type="match status" value="1"/>
</dbReference>
<dbReference type="Gene3D" id="3.30.1240.10">
    <property type="match status" value="1"/>
</dbReference>
<dbReference type="InterPro" id="IPR000150">
    <property type="entry name" value="Cof"/>
</dbReference>
<organism evidence="1 2">
    <name type="scientific">[Ruminococcus] torques ATCC 27756</name>
    <dbReference type="NCBI Taxonomy" id="411460"/>
    <lineage>
        <taxon>Bacteria</taxon>
        <taxon>Bacillati</taxon>
        <taxon>Bacillota</taxon>
        <taxon>Clostridia</taxon>
        <taxon>Lachnospirales</taxon>
        <taxon>Lachnospiraceae</taxon>
        <taxon>Mediterraneibacter</taxon>
    </lineage>
</organism>
<reference evidence="1 2" key="2">
    <citation type="submission" date="2007-04" db="EMBL/GenBank/DDBJ databases">
        <title>Draft genome sequence of Ruminococcus torques (ATCC 27756).</title>
        <authorList>
            <person name="Sudarsanam P."/>
            <person name="Ley R."/>
            <person name="Guruge J."/>
            <person name="Turnbaugh P.J."/>
            <person name="Mahowald M."/>
            <person name="Liep D."/>
            <person name="Gordon J."/>
        </authorList>
    </citation>
    <scope>NUCLEOTIDE SEQUENCE [LARGE SCALE GENOMIC DNA]</scope>
    <source>
        <strain evidence="1 2">ATCC 27756</strain>
    </source>
</reference>
<evidence type="ECO:0000313" key="1">
    <source>
        <dbReference type="EMBL" id="EDK23224.1"/>
    </source>
</evidence>
<protein>
    <submittedName>
        <fullName evidence="1">Cof-like hydrolase</fullName>
    </submittedName>
</protein>
<dbReference type="PANTHER" id="PTHR10000">
    <property type="entry name" value="PHOSPHOSERINE PHOSPHATASE"/>
    <property type="match status" value="1"/>
</dbReference>
<dbReference type="GO" id="GO:0005829">
    <property type="term" value="C:cytosol"/>
    <property type="evidence" value="ECO:0007669"/>
    <property type="project" value="TreeGrafter"/>
</dbReference>
<dbReference type="Gene3D" id="3.40.50.1000">
    <property type="entry name" value="HAD superfamily/HAD-like"/>
    <property type="match status" value="1"/>
</dbReference>
<dbReference type="NCBIfam" id="TIGR01484">
    <property type="entry name" value="HAD-SF-IIB"/>
    <property type="match status" value="1"/>
</dbReference>
<dbReference type="NCBIfam" id="TIGR00099">
    <property type="entry name" value="Cof-subfamily"/>
    <property type="match status" value="1"/>
</dbReference>
<dbReference type="Proteomes" id="UP000003577">
    <property type="component" value="Unassembled WGS sequence"/>
</dbReference>
<dbReference type="SFLD" id="SFLDG01140">
    <property type="entry name" value="C2.B:_Phosphomannomutase_and_P"/>
    <property type="match status" value="1"/>
</dbReference>
<dbReference type="HOGENOM" id="CLU_044146_1_3_9"/>
<accession>A5KQQ6</accession>
<dbReference type="InterPro" id="IPR006379">
    <property type="entry name" value="HAD-SF_hydro_IIB"/>
</dbReference>
<dbReference type="InterPro" id="IPR036412">
    <property type="entry name" value="HAD-like_sf"/>
</dbReference>
<dbReference type="AlphaFoldDB" id="A5KQQ6"/>
<dbReference type="SFLD" id="SFLDS00003">
    <property type="entry name" value="Haloacid_Dehalogenase"/>
    <property type="match status" value="1"/>
</dbReference>
<comment type="caution">
    <text evidence="1">The sequence shown here is derived from an EMBL/GenBank/DDBJ whole genome shotgun (WGS) entry which is preliminary data.</text>
</comment>
<dbReference type="EMBL" id="AAVP02000018">
    <property type="protein sequence ID" value="EDK23224.1"/>
    <property type="molecule type" value="Genomic_DNA"/>
</dbReference>
<reference evidence="1 2" key="1">
    <citation type="submission" date="2007-03" db="EMBL/GenBank/DDBJ databases">
        <authorList>
            <person name="Fulton L."/>
            <person name="Clifton S."/>
            <person name="Fulton B."/>
            <person name="Xu J."/>
            <person name="Minx P."/>
            <person name="Pepin K.H."/>
            <person name="Johnson M."/>
            <person name="Thiruvilangam P."/>
            <person name="Bhonagiri V."/>
            <person name="Nash W.E."/>
            <person name="Mardis E.R."/>
            <person name="Wilson R.K."/>
        </authorList>
    </citation>
    <scope>NUCLEOTIDE SEQUENCE [LARGE SCALE GENOMIC DNA]</scope>
    <source>
        <strain evidence="1 2">ATCC 27756</strain>
    </source>
</reference>
<dbReference type="GO" id="GO:0016791">
    <property type="term" value="F:phosphatase activity"/>
    <property type="evidence" value="ECO:0007669"/>
    <property type="project" value="UniProtKB-ARBA"/>
</dbReference>
<dbReference type="CDD" id="cd07516">
    <property type="entry name" value="HAD_Pase"/>
    <property type="match status" value="1"/>
</dbReference>
<dbReference type="PaxDb" id="411460-RUMTOR_02597"/>
<name>A5KQQ6_9FIRM</name>
<dbReference type="GO" id="GO:0000287">
    <property type="term" value="F:magnesium ion binding"/>
    <property type="evidence" value="ECO:0007669"/>
    <property type="project" value="TreeGrafter"/>
</dbReference>
<dbReference type="SUPFAM" id="SSF56784">
    <property type="entry name" value="HAD-like"/>
    <property type="match status" value="1"/>
</dbReference>
<dbReference type="PANTHER" id="PTHR10000:SF55">
    <property type="entry name" value="5-AMINO-6-(5-PHOSPHO-D-RIBITYLAMINO)URACIL PHOSPHATASE YCSE"/>
    <property type="match status" value="1"/>
</dbReference>
<keyword evidence="1" id="KW-0378">Hydrolase</keyword>
<evidence type="ECO:0000313" key="2">
    <source>
        <dbReference type="Proteomes" id="UP000003577"/>
    </source>
</evidence>
<sequence length="321" mass="36023">MSVGKNMQACFMLYVHCMAELLYIDWRYEDMIKVIASDMDGTLLCDDHRIAPDTIAAVKEACAAGIRFMVATGRGYEGAMAELDGTGIVCDYILGSGAEVRDPQRKIVKECGIGMELCREICEEVKEFPISIVFLTNEGDYRIGTEKEVEESIIAEMQLFHVNMTREEVVKTSEYRRAIESVKVVSDFEEIEKAGIPVFKLFMFSHDLELVRRVTKHLEKNPKIAVASSFESNVEITDARAQKGPILKEYIESLGYTMDEVMVLGDSLNDYSMMSMDFGATVAMGNAVSELKKAAKYITKSNDELGVAYAIRELLKKQKNK</sequence>
<proteinExistence type="predicted"/>
<gene>
    <name evidence="1" type="ORF">RUMTOR_02597</name>
</gene>